<feature type="region of interest" description="Disordered" evidence="1">
    <location>
        <begin position="326"/>
        <end position="530"/>
    </location>
</feature>
<dbReference type="InterPro" id="IPR009449">
    <property type="entry name" value="Sec2_N"/>
</dbReference>
<evidence type="ECO:0000259" key="2">
    <source>
        <dbReference type="Pfam" id="PF06428"/>
    </source>
</evidence>
<dbReference type="Gene3D" id="6.10.140.910">
    <property type="match status" value="1"/>
</dbReference>
<comment type="caution">
    <text evidence="3">The sequence shown here is derived from an EMBL/GenBank/DDBJ whole genome shotgun (WGS) entry which is preliminary data.</text>
</comment>
<feature type="region of interest" description="Disordered" evidence="1">
    <location>
        <begin position="107"/>
        <end position="230"/>
    </location>
</feature>
<feature type="compositionally biased region" description="Basic and acidic residues" evidence="1">
    <location>
        <begin position="112"/>
        <end position="121"/>
    </location>
</feature>
<sequence length="530" mass="58625">MPPPTSSRALPKRSDSLHAPIKNSQLFATIDDEMRDCKRVETHGQEEDLREALTRMMLRVEELCSLLKSSYQANSDVETTLTLAQSNLKLAFANNEMLEDALRRNSLSSDVGWRRSSRETSHLPTQHASSQSQRPSLDEGDHGRKSLESPDVENPPPSAATPSTISPSQDSRFFRFRFSSGRTTPTQPHSPDTVNRPLPNGTRSPSLGPTSHLTSASLPSLLPTQPSHEKELEELRAKLKDENQKYEKLVTEKKNLESELESLSQALFEEVGRNCHQQSVSFVDQANKMVAMERIRRAEAEEEAKEAHMEKEALRSALKLVESENGRLRIGPIVHSTQQNDHYSSEGEEDDQVVARFSHSRSSSRIALKSPPPQDVESGPSSPIAFSPPFTAKEESSSIDGFEDAPSSPAPGSPAPLYVPPPHLTNSPESRTNSPLPLPHPHRPSQLRSTIVTQQETEESDSDSILGPALLRASNKERNGMAHPPPAPPPPSAADDFPNSPWSREPEESEHRSLTFTPPPDELDSPWADR</sequence>
<dbReference type="Pfam" id="PF06428">
    <property type="entry name" value="Sec2p"/>
    <property type="match status" value="1"/>
</dbReference>
<feature type="compositionally biased region" description="Basic and acidic residues" evidence="1">
    <location>
        <begin position="136"/>
        <end position="148"/>
    </location>
</feature>
<feature type="compositionally biased region" description="Low complexity" evidence="1">
    <location>
        <begin position="209"/>
        <end position="226"/>
    </location>
</feature>
<proteinExistence type="predicted"/>
<reference evidence="3 4" key="1">
    <citation type="submission" date="2019-02" db="EMBL/GenBank/DDBJ databases">
        <title>Genome sequencing of the rare red list fungi Bondarzewia mesenterica.</title>
        <authorList>
            <person name="Buettner E."/>
            <person name="Kellner H."/>
        </authorList>
    </citation>
    <scope>NUCLEOTIDE SEQUENCE [LARGE SCALE GENOMIC DNA]</scope>
    <source>
        <strain evidence="3 4">DSM 108281</strain>
    </source>
</reference>
<feature type="domain" description="GDP/GTP exchange factor Sec2 N-terminal" evidence="2">
    <location>
        <begin position="225"/>
        <end position="270"/>
    </location>
</feature>
<organism evidence="3 4">
    <name type="scientific">Bondarzewia mesenterica</name>
    <dbReference type="NCBI Taxonomy" id="1095465"/>
    <lineage>
        <taxon>Eukaryota</taxon>
        <taxon>Fungi</taxon>
        <taxon>Dikarya</taxon>
        <taxon>Basidiomycota</taxon>
        <taxon>Agaricomycotina</taxon>
        <taxon>Agaricomycetes</taxon>
        <taxon>Russulales</taxon>
        <taxon>Bondarzewiaceae</taxon>
        <taxon>Bondarzewia</taxon>
    </lineage>
</organism>
<gene>
    <name evidence="3" type="ORF">EW146_g7459</name>
</gene>
<feature type="compositionally biased region" description="Basic and acidic residues" evidence="1">
    <location>
        <begin position="504"/>
        <end position="513"/>
    </location>
</feature>
<evidence type="ECO:0000313" key="3">
    <source>
        <dbReference type="EMBL" id="THH12690.1"/>
    </source>
</evidence>
<accession>A0A4S4LRD5</accession>
<feature type="compositionally biased region" description="Polar residues" evidence="1">
    <location>
        <begin position="181"/>
        <end position="193"/>
    </location>
</feature>
<dbReference type="SUPFAM" id="SSF144284">
    <property type="entry name" value="Sec2 N-terminal region"/>
    <property type="match status" value="1"/>
</dbReference>
<evidence type="ECO:0000313" key="4">
    <source>
        <dbReference type="Proteomes" id="UP000310158"/>
    </source>
</evidence>
<feature type="compositionally biased region" description="Pro residues" evidence="1">
    <location>
        <begin position="408"/>
        <end position="423"/>
    </location>
</feature>
<feature type="compositionally biased region" description="Polar residues" evidence="1">
    <location>
        <begin position="424"/>
        <end position="433"/>
    </location>
</feature>
<protein>
    <recommendedName>
        <fullName evidence="2">GDP/GTP exchange factor Sec2 N-terminal domain-containing protein</fullName>
    </recommendedName>
</protein>
<dbReference type="AlphaFoldDB" id="A0A4S4LRD5"/>
<dbReference type="EMBL" id="SGPL01000431">
    <property type="protein sequence ID" value="THH12690.1"/>
    <property type="molecule type" value="Genomic_DNA"/>
</dbReference>
<keyword evidence="4" id="KW-1185">Reference proteome</keyword>
<evidence type="ECO:0000256" key="1">
    <source>
        <dbReference type="SAM" id="MobiDB-lite"/>
    </source>
</evidence>
<feature type="compositionally biased region" description="Pro residues" evidence="1">
    <location>
        <begin position="483"/>
        <end position="492"/>
    </location>
</feature>
<feature type="compositionally biased region" description="Polar residues" evidence="1">
    <location>
        <begin position="122"/>
        <end position="135"/>
    </location>
</feature>
<dbReference type="OrthoDB" id="5560525at2759"/>
<name>A0A4S4LRD5_9AGAM</name>
<dbReference type="Proteomes" id="UP000310158">
    <property type="component" value="Unassembled WGS sequence"/>
</dbReference>